<evidence type="ECO:0000256" key="2">
    <source>
        <dbReference type="ARBA" id="ARBA00012438"/>
    </source>
</evidence>
<dbReference type="GO" id="GO:0005524">
    <property type="term" value="F:ATP binding"/>
    <property type="evidence" value="ECO:0007669"/>
    <property type="project" value="UniProtKB-KW"/>
</dbReference>
<comment type="caution">
    <text evidence="9">The sequence shown here is derived from an EMBL/GenBank/DDBJ whole genome shotgun (WGS) entry which is preliminary data.</text>
</comment>
<dbReference type="SMART" id="SM00911">
    <property type="entry name" value="HWE_HK"/>
    <property type="match status" value="1"/>
</dbReference>
<protein>
    <recommendedName>
        <fullName evidence="2">histidine kinase</fullName>
        <ecNumber evidence="2">2.7.13.3</ecNumber>
    </recommendedName>
</protein>
<evidence type="ECO:0000256" key="5">
    <source>
        <dbReference type="ARBA" id="ARBA00022741"/>
    </source>
</evidence>
<evidence type="ECO:0000313" key="10">
    <source>
        <dbReference type="Proteomes" id="UP000317894"/>
    </source>
</evidence>
<dbReference type="AlphaFoldDB" id="A0A552U992"/>
<dbReference type="SMART" id="SM00091">
    <property type="entry name" value="PAS"/>
    <property type="match status" value="1"/>
</dbReference>
<dbReference type="Pfam" id="PF13188">
    <property type="entry name" value="PAS_8"/>
    <property type="match status" value="1"/>
</dbReference>
<keyword evidence="6" id="KW-0418">Kinase</keyword>
<dbReference type="SUPFAM" id="SSF55785">
    <property type="entry name" value="PYP-like sensor domain (PAS domain)"/>
    <property type="match status" value="1"/>
</dbReference>
<evidence type="ECO:0000256" key="1">
    <source>
        <dbReference type="ARBA" id="ARBA00000085"/>
    </source>
</evidence>
<dbReference type="Gene3D" id="3.30.450.20">
    <property type="entry name" value="PAS domain"/>
    <property type="match status" value="1"/>
</dbReference>
<dbReference type="Pfam" id="PF07568">
    <property type="entry name" value="HisKA_2"/>
    <property type="match status" value="1"/>
</dbReference>
<gene>
    <name evidence="9" type="ORF">FMM06_13955</name>
</gene>
<keyword evidence="4" id="KW-0808">Transferase</keyword>
<dbReference type="InterPro" id="IPR011495">
    <property type="entry name" value="Sig_transdc_His_kin_sub2_dim/P"/>
</dbReference>
<dbReference type="SUPFAM" id="SSF55874">
    <property type="entry name" value="ATPase domain of HSP90 chaperone/DNA topoisomerase II/histidine kinase"/>
    <property type="match status" value="1"/>
</dbReference>
<dbReference type="InterPro" id="IPR003594">
    <property type="entry name" value="HATPase_dom"/>
</dbReference>
<name>A0A552U992_9SPHN</name>
<dbReference type="Pfam" id="PF02518">
    <property type="entry name" value="HATPase_c"/>
    <property type="match status" value="1"/>
</dbReference>
<dbReference type="EC" id="2.7.13.3" evidence="2"/>
<evidence type="ECO:0000256" key="4">
    <source>
        <dbReference type="ARBA" id="ARBA00022679"/>
    </source>
</evidence>
<evidence type="ECO:0000313" key="9">
    <source>
        <dbReference type="EMBL" id="TRW14780.1"/>
    </source>
</evidence>
<dbReference type="CDD" id="cd00130">
    <property type="entry name" value="PAS"/>
    <property type="match status" value="1"/>
</dbReference>
<dbReference type="NCBIfam" id="TIGR00229">
    <property type="entry name" value="sensory_box"/>
    <property type="match status" value="1"/>
</dbReference>
<proteinExistence type="predicted"/>
<dbReference type="PANTHER" id="PTHR41523">
    <property type="entry name" value="TWO-COMPONENT SYSTEM SENSOR PROTEIN"/>
    <property type="match status" value="1"/>
</dbReference>
<evidence type="ECO:0000256" key="7">
    <source>
        <dbReference type="ARBA" id="ARBA00022840"/>
    </source>
</evidence>
<dbReference type="Gene3D" id="3.30.565.10">
    <property type="entry name" value="Histidine kinase-like ATPase, C-terminal domain"/>
    <property type="match status" value="1"/>
</dbReference>
<dbReference type="InterPro" id="IPR035965">
    <property type="entry name" value="PAS-like_dom_sf"/>
</dbReference>
<dbReference type="Proteomes" id="UP000317894">
    <property type="component" value="Unassembled WGS sequence"/>
</dbReference>
<dbReference type="InterPro" id="IPR036890">
    <property type="entry name" value="HATPase_C_sf"/>
</dbReference>
<evidence type="ECO:0000256" key="3">
    <source>
        <dbReference type="ARBA" id="ARBA00022553"/>
    </source>
</evidence>
<dbReference type="PANTHER" id="PTHR41523:SF8">
    <property type="entry name" value="ETHYLENE RESPONSE SENSOR PROTEIN"/>
    <property type="match status" value="1"/>
</dbReference>
<dbReference type="InterPro" id="IPR011102">
    <property type="entry name" value="Sig_transdc_His_kinase_HWE"/>
</dbReference>
<keyword evidence="3" id="KW-0597">Phosphoprotein</keyword>
<accession>A0A552U992</accession>
<keyword evidence="5" id="KW-0547">Nucleotide-binding</keyword>
<evidence type="ECO:0000259" key="8">
    <source>
        <dbReference type="PROSITE" id="PS50112"/>
    </source>
</evidence>
<organism evidence="9 10">
    <name type="scientific">Glacieibacterium frigidum</name>
    <dbReference type="NCBI Taxonomy" id="2593303"/>
    <lineage>
        <taxon>Bacteria</taxon>
        <taxon>Pseudomonadati</taxon>
        <taxon>Pseudomonadota</taxon>
        <taxon>Alphaproteobacteria</taxon>
        <taxon>Sphingomonadales</taxon>
        <taxon>Sphingosinicellaceae</taxon>
        <taxon>Glacieibacterium</taxon>
    </lineage>
</organism>
<sequence length="402" mass="43332">MRTERHRNRWRSWLEEGSNALCVNQNARAGNCDIGARGGIVEEDTGAPKIEELLATPALVDALENDRFRQFLDHVPVAIAVSELHPSENITYCNLEFERLTGLPAAEIAGTNWSALPGVAAPRHDDTLLSDAVQAGEEYLGTFTIERDGESFNVDAWSNTIENDEGTPIYRLVALAGSGAETRSADERHAQQLRSKDELLLELQHRVKNNLQMITALIRMEARNLGDSEAGSRFDNLAGRISSLAILYDLLDGRGAGDAVDLGVYLSQIASSVMQAHAQEGVRLELKVDTWPVSINVAMPAGLVVNELMTNALKHAFVGRDGGIIALSSLVDEAGCHVVISDDGVGLPADAIWPKPGKLSAVIVRSLQNNAKAKIDVSSAPDGGMRVTIFFAREAAAPEAQI</sequence>
<dbReference type="InterPro" id="IPR000014">
    <property type="entry name" value="PAS"/>
</dbReference>
<keyword evidence="7" id="KW-0067">ATP-binding</keyword>
<dbReference type="EMBL" id="VJWA01000002">
    <property type="protein sequence ID" value="TRW14780.1"/>
    <property type="molecule type" value="Genomic_DNA"/>
</dbReference>
<feature type="domain" description="PAS" evidence="8">
    <location>
        <begin position="64"/>
        <end position="112"/>
    </location>
</feature>
<dbReference type="GO" id="GO:0004673">
    <property type="term" value="F:protein histidine kinase activity"/>
    <property type="evidence" value="ECO:0007669"/>
    <property type="project" value="UniProtKB-EC"/>
</dbReference>
<dbReference type="PROSITE" id="PS50112">
    <property type="entry name" value="PAS"/>
    <property type="match status" value="1"/>
</dbReference>
<comment type="catalytic activity">
    <reaction evidence="1">
        <text>ATP + protein L-histidine = ADP + protein N-phospho-L-histidine.</text>
        <dbReference type="EC" id="2.7.13.3"/>
    </reaction>
</comment>
<reference evidence="9 10" key="1">
    <citation type="submission" date="2019-07" db="EMBL/GenBank/DDBJ databases">
        <title>Novel species isolated from glacier.</title>
        <authorList>
            <person name="Liu Q."/>
            <person name="Xin Y.-H."/>
        </authorList>
    </citation>
    <scope>NUCLEOTIDE SEQUENCE [LARGE SCALE GENOMIC DNA]</scope>
    <source>
        <strain evidence="9 10">LB1R16</strain>
    </source>
</reference>
<keyword evidence="10" id="KW-1185">Reference proteome</keyword>
<dbReference type="OrthoDB" id="7991996at2"/>
<evidence type="ECO:0000256" key="6">
    <source>
        <dbReference type="ARBA" id="ARBA00022777"/>
    </source>
</evidence>